<name>A0A183NLX4_9TREM</name>
<accession>A0A183NLX4</accession>
<dbReference type="EMBL" id="UZAL01005126">
    <property type="protein sequence ID" value="VDO92047.1"/>
    <property type="molecule type" value="Genomic_DNA"/>
</dbReference>
<sequence>MDSTNVDMMVISFRLKTVRDQVITLLKRPIPMALEQGKLTRRCMYDRL</sequence>
<reference evidence="1 2" key="1">
    <citation type="submission" date="2018-11" db="EMBL/GenBank/DDBJ databases">
        <authorList>
            <consortium name="Pathogen Informatics"/>
        </authorList>
    </citation>
    <scope>NUCLEOTIDE SEQUENCE [LARGE SCALE GENOMIC DNA]</scope>
    <source>
        <strain>Denwood</strain>
        <strain evidence="2">Zambia</strain>
    </source>
</reference>
<keyword evidence="2" id="KW-1185">Reference proteome</keyword>
<dbReference type="Proteomes" id="UP000269396">
    <property type="component" value="Unassembled WGS sequence"/>
</dbReference>
<evidence type="ECO:0000313" key="2">
    <source>
        <dbReference type="Proteomes" id="UP000269396"/>
    </source>
</evidence>
<dbReference type="AlphaFoldDB" id="A0A183NLX4"/>
<proteinExistence type="predicted"/>
<evidence type="ECO:0000313" key="1">
    <source>
        <dbReference type="EMBL" id="VDO92047.1"/>
    </source>
</evidence>
<organism evidence="1 2">
    <name type="scientific">Schistosoma mattheei</name>
    <dbReference type="NCBI Taxonomy" id="31246"/>
    <lineage>
        <taxon>Eukaryota</taxon>
        <taxon>Metazoa</taxon>
        <taxon>Spiralia</taxon>
        <taxon>Lophotrochozoa</taxon>
        <taxon>Platyhelminthes</taxon>
        <taxon>Trematoda</taxon>
        <taxon>Digenea</taxon>
        <taxon>Strigeidida</taxon>
        <taxon>Schistosomatoidea</taxon>
        <taxon>Schistosomatidae</taxon>
        <taxon>Schistosoma</taxon>
    </lineage>
</organism>
<protein>
    <submittedName>
        <fullName evidence="1">Uncharacterized protein</fullName>
    </submittedName>
</protein>
<gene>
    <name evidence="1" type="ORF">SMTD_LOCUS3110</name>
</gene>